<evidence type="ECO:0000259" key="10">
    <source>
        <dbReference type="Pfam" id="PF01909"/>
    </source>
</evidence>
<evidence type="ECO:0000256" key="6">
    <source>
        <dbReference type="ARBA" id="ARBA00022741"/>
    </source>
</evidence>
<keyword evidence="4" id="KW-0548">Nucleotidyltransferase</keyword>
<evidence type="ECO:0000256" key="2">
    <source>
        <dbReference type="ARBA" id="ARBA00022649"/>
    </source>
</evidence>
<dbReference type="GO" id="GO:0005524">
    <property type="term" value="F:ATP binding"/>
    <property type="evidence" value="ECO:0007669"/>
    <property type="project" value="UniProtKB-KW"/>
</dbReference>
<dbReference type="AlphaFoldDB" id="A0A5K7ZNL8"/>
<dbReference type="PANTHER" id="PTHR33571">
    <property type="entry name" value="SSL8005 PROTEIN"/>
    <property type="match status" value="1"/>
</dbReference>
<dbReference type="Pfam" id="PF01909">
    <property type="entry name" value="NTP_transf_2"/>
    <property type="match status" value="1"/>
</dbReference>
<dbReference type="KEGG" id="dov:DSCO28_18250"/>
<evidence type="ECO:0000256" key="4">
    <source>
        <dbReference type="ARBA" id="ARBA00022695"/>
    </source>
</evidence>
<keyword evidence="3 11" id="KW-0808">Transferase</keyword>
<dbReference type="InterPro" id="IPR002934">
    <property type="entry name" value="Polymerase_NTP_transf_dom"/>
</dbReference>
<evidence type="ECO:0000313" key="11">
    <source>
        <dbReference type="EMBL" id="BBO81259.1"/>
    </source>
</evidence>
<keyword evidence="8" id="KW-0460">Magnesium</keyword>
<evidence type="ECO:0000256" key="8">
    <source>
        <dbReference type="ARBA" id="ARBA00022842"/>
    </source>
</evidence>
<feature type="domain" description="Polymerase nucleotidyl transferase" evidence="10">
    <location>
        <begin position="16"/>
        <end position="94"/>
    </location>
</feature>
<dbReference type="Proteomes" id="UP000425960">
    <property type="component" value="Chromosome"/>
</dbReference>
<dbReference type="InterPro" id="IPR052038">
    <property type="entry name" value="Type-VII_TA_antitoxin"/>
</dbReference>
<dbReference type="Gene3D" id="3.30.460.10">
    <property type="entry name" value="Beta Polymerase, domain 2"/>
    <property type="match status" value="1"/>
</dbReference>
<dbReference type="SUPFAM" id="SSF81301">
    <property type="entry name" value="Nucleotidyltransferase"/>
    <property type="match status" value="1"/>
</dbReference>
<sequence length="102" mass="11824">MQQTPKNRQKEILEILREHKDSISDRFGITDIGIFGSVARGEAHASSDVDIVVKTKVPDLFLLANLKEELEQLFAADVDLVRYWPRMNPYLKRRIDRDAHYA</sequence>
<dbReference type="GO" id="GO:0016779">
    <property type="term" value="F:nucleotidyltransferase activity"/>
    <property type="evidence" value="ECO:0007669"/>
    <property type="project" value="UniProtKB-KW"/>
</dbReference>
<comment type="cofactor">
    <cofactor evidence="1">
        <name>Mg(2+)</name>
        <dbReference type="ChEBI" id="CHEBI:18420"/>
    </cofactor>
</comment>
<dbReference type="CDD" id="cd05403">
    <property type="entry name" value="NT_KNTase_like"/>
    <property type="match status" value="1"/>
</dbReference>
<evidence type="ECO:0000256" key="1">
    <source>
        <dbReference type="ARBA" id="ARBA00001946"/>
    </source>
</evidence>
<name>A0A5K7ZNL8_9BACT</name>
<keyword evidence="6" id="KW-0547">Nucleotide-binding</keyword>
<dbReference type="InterPro" id="IPR043519">
    <property type="entry name" value="NT_sf"/>
</dbReference>
<evidence type="ECO:0000256" key="5">
    <source>
        <dbReference type="ARBA" id="ARBA00022723"/>
    </source>
</evidence>
<dbReference type="EMBL" id="AP021876">
    <property type="protein sequence ID" value="BBO81259.1"/>
    <property type="molecule type" value="Genomic_DNA"/>
</dbReference>
<keyword evidence="5" id="KW-0479">Metal-binding</keyword>
<keyword evidence="2" id="KW-1277">Toxin-antitoxin system</keyword>
<accession>A0A5K7ZNL8</accession>
<dbReference type="RefSeq" id="WP_155322012.1">
    <property type="nucleotide sequence ID" value="NZ_AP021876.1"/>
</dbReference>
<evidence type="ECO:0000256" key="3">
    <source>
        <dbReference type="ARBA" id="ARBA00022679"/>
    </source>
</evidence>
<proteinExistence type="inferred from homology"/>
<protein>
    <submittedName>
        <fullName evidence="11">Nucleotidyltransferase</fullName>
    </submittedName>
</protein>
<organism evidence="11 12">
    <name type="scientific">Desulfosarcina ovata subsp. sediminis</name>
    <dbReference type="NCBI Taxonomy" id="885957"/>
    <lineage>
        <taxon>Bacteria</taxon>
        <taxon>Pseudomonadati</taxon>
        <taxon>Thermodesulfobacteriota</taxon>
        <taxon>Desulfobacteria</taxon>
        <taxon>Desulfobacterales</taxon>
        <taxon>Desulfosarcinaceae</taxon>
        <taxon>Desulfosarcina</taxon>
    </lineage>
</organism>
<dbReference type="PANTHER" id="PTHR33571:SF14">
    <property type="entry name" value="PROTEIN ADENYLYLTRANSFERASE MJ0435-RELATED"/>
    <property type="match status" value="1"/>
</dbReference>
<gene>
    <name evidence="11" type="ORF">DSCO28_18250</name>
</gene>
<evidence type="ECO:0000313" key="12">
    <source>
        <dbReference type="Proteomes" id="UP000425960"/>
    </source>
</evidence>
<keyword evidence="7" id="KW-0067">ATP-binding</keyword>
<reference evidence="11 12" key="1">
    <citation type="submission" date="2019-11" db="EMBL/GenBank/DDBJ databases">
        <title>Comparative genomics of hydrocarbon-degrading Desulfosarcina strains.</title>
        <authorList>
            <person name="Watanabe M."/>
            <person name="Kojima H."/>
            <person name="Fukui M."/>
        </authorList>
    </citation>
    <scope>NUCLEOTIDE SEQUENCE [LARGE SCALE GENOMIC DNA]</scope>
    <source>
        <strain evidence="11 12">28bB2T</strain>
    </source>
</reference>
<evidence type="ECO:0000256" key="9">
    <source>
        <dbReference type="ARBA" id="ARBA00038276"/>
    </source>
</evidence>
<comment type="similarity">
    <text evidence="9">Belongs to the MntA antitoxin family.</text>
</comment>
<evidence type="ECO:0000256" key="7">
    <source>
        <dbReference type="ARBA" id="ARBA00022840"/>
    </source>
</evidence>
<dbReference type="GO" id="GO:0046872">
    <property type="term" value="F:metal ion binding"/>
    <property type="evidence" value="ECO:0007669"/>
    <property type="project" value="UniProtKB-KW"/>
</dbReference>